<evidence type="ECO:0000313" key="3">
    <source>
        <dbReference type="EMBL" id="ABD88880.1"/>
    </source>
</evidence>
<reference evidence="3" key="1">
    <citation type="submission" date="2006-03" db="EMBL/GenBank/DDBJ databases">
        <title>Complete sequence of Rhodopseudomonas palustris BisB18.</title>
        <authorList>
            <consortium name="US DOE Joint Genome Institute"/>
            <person name="Copeland A."/>
            <person name="Lucas S."/>
            <person name="Lapidus A."/>
            <person name="Barry K."/>
            <person name="Detter J.C."/>
            <person name="Glavina del Rio T."/>
            <person name="Hammon N."/>
            <person name="Israni S."/>
            <person name="Dalin E."/>
            <person name="Tice H."/>
            <person name="Pitluck S."/>
            <person name="Chain P."/>
            <person name="Malfatti S."/>
            <person name="Shin M."/>
            <person name="Vergez L."/>
            <person name="Schmutz J."/>
            <person name="Larimer F."/>
            <person name="Land M."/>
            <person name="Hauser L."/>
            <person name="Pelletier D.A."/>
            <person name="Kyrpides N."/>
            <person name="Anderson I."/>
            <person name="Oda Y."/>
            <person name="Harwood C.S."/>
            <person name="Richardson P."/>
        </authorList>
    </citation>
    <scope>NUCLEOTIDE SEQUENCE [LARGE SCALE GENOMIC DNA]</scope>
    <source>
        <strain evidence="3">BisB18</strain>
    </source>
</reference>
<dbReference type="STRING" id="316056.RPC_3338"/>
<dbReference type="GO" id="GO:0043164">
    <property type="term" value="P:Gram-negative-bacterium-type cell wall biogenesis"/>
    <property type="evidence" value="ECO:0007669"/>
    <property type="project" value="TreeGrafter"/>
</dbReference>
<keyword evidence="1" id="KW-0812">Transmembrane</keyword>
<organism evidence="3">
    <name type="scientific">Rhodopseudomonas palustris (strain BisB18)</name>
    <dbReference type="NCBI Taxonomy" id="316056"/>
    <lineage>
        <taxon>Bacteria</taxon>
        <taxon>Pseudomonadati</taxon>
        <taxon>Pseudomonadota</taxon>
        <taxon>Alphaproteobacteria</taxon>
        <taxon>Hyphomicrobiales</taxon>
        <taxon>Nitrobacteraceae</taxon>
        <taxon>Rhodopseudomonas</taxon>
    </lineage>
</organism>
<dbReference type="HOGENOM" id="CLU_053514_1_2_5"/>
<dbReference type="PANTHER" id="PTHR30336:SF4">
    <property type="entry name" value="ENVELOPE BIOGENESIS FACTOR ELYC"/>
    <property type="match status" value="1"/>
</dbReference>
<feature type="domain" description="DUF218" evidence="2">
    <location>
        <begin position="80"/>
        <end position="247"/>
    </location>
</feature>
<gene>
    <name evidence="3" type="ordered locus">RPC_3338</name>
</gene>
<sequence>MFFTASKIVGFFAVPSNAIVMICVLGAVLLPTRWRRGGLRILTLGLALLLIAGFSPLGNVLLLSLTERFPAWQADGRAPDGVIVLGGSIDAEVSTARNALELDASAERIVVMLQLARRFPDARIVFSGGSANLLQAPVAEAPIAGRLLHSFGIAPERIVLEDRSRTTAENAAFTRALVTPAAGERWLLVTSAFHMPRSIAAFRAVGFDVEAYPVDWRTRGWIDAAMPFDRLSAGLARTDVAVHEWVGLIAYRLAGRSSQLMPGP</sequence>
<dbReference type="eggNOG" id="COG1434">
    <property type="taxonomic scope" value="Bacteria"/>
</dbReference>
<dbReference type="GO" id="GO:0005886">
    <property type="term" value="C:plasma membrane"/>
    <property type="evidence" value="ECO:0007669"/>
    <property type="project" value="TreeGrafter"/>
</dbReference>
<keyword evidence="1" id="KW-1133">Transmembrane helix</keyword>
<name>Q211Q6_RHOPB</name>
<dbReference type="PANTHER" id="PTHR30336">
    <property type="entry name" value="INNER MEMBRANE PROTEIN, PROBABLE PERMEASE"/>
    <property type="match status" value="1"/>
</dbReference>
<dbReference type="Gene3D" id="3.40.50.620">
    <property type="entry name" value="HUPs"/>
    <property type="match status" value="1"/>
</dbReference>
<dbReference type="InterPro" id="IPR003848">
    <property type="entry name" value="DUF218"/>
</dbReference>
<feature type="transmembrane region" description="Helical" evidence="1">
    <location>
        <begin position="42"/>
        <end position="65"/>
    </location>
</feature>
<accession>Q211Q6</accession>
<dbReference type="CDD" id="cd06259">
    <property type="entry name" value="YdcF-like"/>
    <property type="match status" value="1"/>
</dbReference>
<protein>
    <recommendedName>
        <fullName evidence="2">DUF218 domain-containing protein</fullName>
    </recommendedName>
</protein>
<evidence type="ECO:0000256" key="1">
    <source>
        <dbReference type="SAM" id="Phobius"/>
    </source>
</evidence>
<keyword evidence="1" id="KW-0472">Membrane</keyword>
<dbReference type="AlphaFoldDB" id="Q211Q6"/>
<feature type="transmembrane region" description="Helical" evidence="1">
    <location>
        <begin position="12"/>
        <end position="30"/>
    </location>
</feature>
<dbReference type="EMBL" id="CP000301">
    <property type="protein sequence ID" value="ABD88880.1"/>
    <property type="molecule type" value="Genomic_DNA"/>
</dbReference>
<dbReference type="GO" id="GO:0000270">
    <property type="term" value="P:peptidoglycan metabolic process"/>
    <property type="evidence" value="ECO:0007669"/>
    <property type="project" value="TreeGrafter"/>
</dbReference>
<evidence type="ECO:0000259" key="2">
    <source>
        <dbReference type="Pfam" id="PF02698"/>
    </source>
</evidence>
<dbReference type="InterPro" id="IPR051599">
    <property type="entry name" value="Cell_Envelope_Assoc"/>
</dbReference>
<dbReference type="RefSeq" id="WP_011473768.1">
    <property type="nucleotide sequence ID" value="NC_007925.1"/>
</dbReference>
<proteinExistence type="predicted"/>
<dbReference type="OrthoDB" id="9809813at2"/>
<dbReference type="KEGG" id="rpc:RPC_3338"/>
<dbReference type="InterPro" id="IPR014729">
    <property type="entry name" value="Rossmann-like_a/b/a_fold"/>
</dbReference>
<dbReference type="Pfam" id="PF02698">
    <property type="entry name" value="DUF218"/>
    <property type="match status" value="1"/>
</dbReference>